<comment type="caution">
    <text evidence="2">The sequence shown here is derived from an EMBL/GenBank/DDBJ whole genome shotgun (WGS) entry which is preliminary data.</text>
</comment>
<keyword evidence="2" id="KW-0238">DNA-binding</keyword>
<dbReference type="GO" id="GO:0006355">
    <property type="term" value="P:regulation of DNA-templated transcription"/>
    <property type="evidence" value="ECO:0007669"/>
    <property type="project" value="InterPro"/>
</dbReference>
<dbReference type="NCBIfam" id="TIGR01764">
    <property type="entry name" value="excise"/>
    <property type="match status" value="1"/>
</dbReference>
<evidence type="ECO:0000313" key="2">
    <source>
        <dbReference type="EMBL" id="TKK81184.1"/>
    </source>
</evidence>
<dbReference type="InterPro" id="IPR041657">
    <property type="entry name" value="HTH_17"/>
</dbReference>
<dbReference type="Proteomes" id="UP000305511">
    <property type="component" value="Unassembled WGS sequence"/>
</dbReference>
<protein>
    <submittedName>
        <fullName evidence="2">DNA-binding protein</fullName>
    </submittedName>
</protein>
<accession>A0A4U3M0C0</accession>
<dbReference type="InterPro" id="IPR009061">
    <property type="entry name" value="DNA-bd_dom_put_sf"/>
</dbReference>
<reference evidence="2 3" key="1">
    <citation type="submission" date="2019-02" db="EMBL/GenBank/DDBJ databases">
        <title>Bacteria dissemination in different level of health care in South Africa: the effectiveness of infections prevention and control.</title>
        <authorList>
            <person name="Shobo C."/>
            <person name="Amoako D.G."/>
            <person name="Allam M."/>
            <person name="Ismail A."/>
            <person name="Bester L.A."/>
            <person name="Essack S.Y."/>
        </authorList>
    </citation>
    <scope>NUCLEOTIDE SEQUENCE [LARGE SCALE GENOMIC DNA]</scope>
    <source>
        <strain evidence="2 3">2SIL2</strain>
    </source>
</reference>
<dbReference type="RefSeq" id="WP_002373325.1">
    <property type="nucleotide sequence ID" value="NZ_JAHHFD010000052.1"/>
</dbReference>
<dbReference type="GO" id="GO:0003677">
    <property type="term" value="F:DNA binding"/>
    <property type="evidence" value="ECO:0007669"/>
    <property type="project" value="UniProtKB-KW"/>
</dbReference>
<evidence type="ECO:0000313" key="3">
    <source>
        <dbReference type="Proteomes" id="UP000305511"/>
    </source>
</evidence>
<organism evidence="2 3">
    <name type="scientific">Enterococcus faecalis</name>
    <name type="common">Streptococcus faecalis</name>
    <dbReference type="NCBI Taxonomy" id="1351"/>
    <lineage>
        <taxon>Bacteria</taxon>
        <taxon>Bacillati</taxon>
        <taxon>Bacillota</taxon>
        <taxon>Bacilli</taxon>
        <taxon>Lactobacillales</taxon>
        <taxon>Enterococcaceae</taxon>
        <taxon>Enterococcus</taxon>
    </lineage>
</organism>
<dbReference type="InterPro" id="IPR000551">
    <property type="entry name" value="MerR-type_HTH_dom"/>
</dbReference>
<sequence length="152" mass="17611">MLSVEQLAQELNVTTRTIRNYLKEGKIKGTKIGGQWRFSERDIYDFLGKSDDVIVKNTAIESYVKDVPQNNEGLVTLTFSLNTESDIEFVKNKILKHFNSVYGSNQQNKSFEYQLLPRNLVRITLIGPHAYILNFGNWLTNFIELSIQNYQE</sequence>
<dbReference type="PROSITE" id="PS50937">
    <property type="entry name" value="HTH_MERR_2"/>
    <property type="match status" value="1"/>
</dbReference>
<gene>
    <name evidence="2" type="ORF">EY666_11435</name>
</gene>
<proteinExistence type="predicted"/>
<dbReference type="SUPFAM" id="SSF46955">
    <property type="entry name" value="Putative DNA-binding domain"/>
    <property type="match status" value="1"/>
</dbReference>
<dbReference type="AlphaFoldDB" id="A0A4U3M0C0"/>
<dbReference type="Pfam" id="PF12728">
    <property type="entry name" value="HTH_17"/>
    <property type="match status" value="1"/>
</dbReference>
<dbReference type="Gene3D" id="1.10.1660.10">
    <property type="match status" value="1"/>
</dbReference>
<dbReference type="EMBL" id="SIYF01000280">
    <property type="protein sequence ID" value="TKK81184.1"/>
    <property type="molecule type" value="Genomic_DNA"/>
</dbReference>
<evidence type="ECO:0000259" key="1">
    <source>
        <dbReference type="PROSITE" id="PS50937"/>
    </source>
</evidence>
<feature type="domain" description="HTH merR-type" evidence="1">
    <location>
        <begin position="1"/>
        <end position="25"/>
    </location>
</feature>
<dbReference type="InterPro" id="IPR010093">
    <property type="entry name" value="SinI_DNA-bd"/>
</dbReference>
<name>A0A4U3M0C0_ENTFL</name>